<sequence length="509" mass="56023">MAEWTIEKALLANFASSSEAYRQTDELRIKLGFAARAPIARMAIGRSLGETTMPPKTPDMQGKPIKGDTLFGVDEHSLWMALIVANFRDLFPKLPITLPNLQDMVARHWHRGVGLLISDWEEAGGYSKFVEILITRRATLSEDIPDFEGAPERGSGEGWAGPEAVAKAVRVDLGKEENTDTSFVWTVNGVGYSPHIAVMGQAGSGKTRTMIDAIKQVHAQTGAPVLLLDMGKGDLAENADLVRALDARVLQVPRDPLPLDMFHGSSRSETEASDVVLGFRDSLSKVMQSRPGAVQLEHIREALKPLFARNERISLEDVRHTLKDHYEDGGVRVDSVISAINDLTERMIFSPELSPAAFFSKSWIIIFAHARDTVKNLAAYMLLDSLNGYMKRLDEAPQDQHGHRAIRMVLSVDEARHLLASRHKALSDNIRLHRSKGLVVCLASQSPDDYDGAGDDYLENIGLPVCFKTNAASTTVLQNMFRGKISFSGLGTGVCMTIKDGRPIRVKAF</sequence>
<accession>A0A1A8XQC1</accession>
<gene>
    <name evidence="1" type="ORF">ACCAA_420047</name>
</gene>
<dbReference type="Proteomes" id="UP000199169">
    <property type="component" value="Unassembled WGS sequence"/>
</dbReference>
<evidence type="ECO:0000313" key="2">
    <source>
        <dbReference type="Proteomes" id="UP000199169"/>
    </source>
</evidence>
<evidence type="ECO:0008006" key="3">
    <source>
        <dbReference type="Google" id="ProtNLM"/>
    </source>
</evidence>
<proteinExistence type="predicted"/>
<dbReference type="SUPFAM" id="SSF52540">
    <property type="entry name" value="P-loop containing nucleoside triphosphate hydrolases"/>
    <property type="match status" value="1"/>
</dbReference>
<reference evidence="1 2" key="1">
    <citation type="submission" date="2016-06" db="EMBL/GenBank/DDBJ databases">
        <authorList>
            <person name="Kjaerup R.B."/>
            <person name="Dalgaard T.S."/>
            <person name="Juul-Madsen H.R."/>
        </authorList>
    </citation>
    <scope>NUCLEOTIDE SEQUENCE [LARGE SCALE GENOMIC DNA]</scope>
    <source>
        <strain evidence="1">3</strain>
    </source>
</reference>
<dbReference type="Gene3D" id="1.10.1220.160">
    <property type="entry name" value="DNA sulphur modification protein DndE"/>
    <property type="match status" value="1"/>
</dbReference>
<protein>
    <recommendedName>
        <fullName evidence="3">Helicase HerA central domain-containing protein</fullName>
    </recommendedName>
</protein>
<dbReference type="EMBL" id="FLQX01000119">
    <property type="protein sequence ID" value="SBT07335.1"/>
    <property type="molecule type" value="Genomic_DNA"/>
</dbReference>
<dbReference type="InterPro" id="IPR014969">
    <property type="entry name" value="DNA_S_DndE"/>
</dbReference>
<keyword evidence="2" id="KW-1185">Reference proteome</keyword>
<dbReference type="Gene3D" id="3.40.50.300">
    <property type="entry name" value="P-loop containing nucleotide triphosphate hydrolases"/>
    <property type="match status" value="1"/>
</dbReference>
<dbReference type="STRING" id="1860102.ACCAA_420047"/>
<dbReference type="RefSeq" id="WP_186407637.1">
    <property type="nucleotide sequence ID" value="NZ_FLQX01000119.1"/>
</dbReference>
<dbReference type="PANTHER" id="PTHR30121:SF6">
    <property type="entry name" value="SLR6007 PROTEIN"/>
    <property type="match status" value="1"/>
</dbReference>
<organism evidence="1 2">
    <name type="scientific">Candidatus Accumulibacter aalborgensis</name>
    <dbReference type="NCBI Taxonomy" id="1860102"/>
    <lineage>
        <taxon>Bacteria</taxon>
        <taxon>Pseudomonadati</taxon>
        <taxon>Pseudomonadota</taxon>
        <taxon>Betaproteobacteria</taxon>
        <taxon>Candidatus Accumulibacter</taxon>
    </lineage>
</organism>
<dbReference type="InterPro" id="IPR051162">
    <property type="entry name" value="T4SS_component"/>
</dbReference>
<dbReference type="AlphaFoldDB" id="A0A1A8XQC1"/>
<dbReference type="Pfam" id="PF08870">
    <property type="entry name" value="DndE"/>
    <property type="match status" value="1"/>
</dbReference>
<dbReference type="PANTHER" id="PTHR30121">
    <property type="entry name" value="UNCHARACTERIZED PROTEIN YJGR-RELATED"/>
    <property type="match status" value="1"/>
</dbReference>
<evidence type="ECO:0000313" key="1">
    <source>
        <dbReference type="EMBL" id="SBT07335.1"/>
    </source>
</evidence>
<name>A0A1A8XQC1_9PROT</name>
<dbReference type="InterPro" id="IPR038472">
    <property type="entry name" value="DndE_sf"/>
</dbReference>
<dbReference type="InterPro" id="IPR027417">
    <property type="entry name" value="P-loop_NTPase"/>
</dbReference>